<dbReference type="Proteomes" id="UP001596956">
    <property type="component" value="Unassembled WGS sequence"/>
</dbReference>
<proteinExistence type="predicted"/>
<organism evidence="1 2">
    <name type="scientific">Streptomonospora algeriensis</name>
    <dbReference type="NCBI Taxonomy" id="995084"/>
    <lineage>
        <taxon>Bacteria</taxon>
        <taxon>Bacillati</taxon>
        <taxon>Actinomycetota</taxon>
        <taxon>Actinomycetes</taxon>
        <taxon>Streptosporangiales</taxon>
        <taxon>Nocardiopsidaceae</taxon>
        <taxon>Streptomonospora</taxon>
    </lineage>
</organism>
<dbReference type="EMBL" id="JBHTHR010000371">
    <property type="protein sequence ID" value="MFD0802101.1"/>
    <property type="molecule type" value="Genomic_DNA"/>
</dbReference>
<accession>A0ABW3BGW7</accession>
<reference evidence="2" key="1">
    <citation type="journal article" date="2019" name="Int. J. Syst. Evol. Microbiol.">
        <title>The Global Catalogue of Microorganisms (GCM) 10K type strain sequencing project: providing services to taxonomists for standard genome sequencing and annotation.</title>
        <authorList>
            <consortium name="The Broad Institute Genomics Platform"/>
            <consortium name="The Broad Institute Genome Sequencing Center for Infectious Disease"/>
            <person name="Wu L."/>
            <person name="Ma J."/>
        </authorList>
    </citation>
    <scope>NUCLEOTIDE SEQUENCE [LARGE SCALE GENOMIC DNA]</scope>
    <source>
        <strain evidence="2">CCUG 63369</strain>
    </source>
</reference>
<gene>
    <name evidence="1" type="ORF">ACFQZU_12350</name>
</gene>
<sequence length="124" mass="13834">MERSGEARIHELAEIDFTGRVGTQVTTYAKKSRKFARDLASELETGAEDARQAMKGLKGHPALMGVDVRLRARRVARKLRRAQELAKGISAESVKFASEYRKQFIHAPAGVRTTPKNADRKVDL</sequence>
<keyword evidence="2" id="KW-1185">Reference proteome</keyword>
<name>A0ABW3BGW7_9ACTN</name>
<evidence type="ECO:0000313" key="2">
    <source>
        <dbReference type="Proteomes" id="UP001596956"/>
    </source>
</evidence>
<comment type="caution">
    <text evidence="1">The sequence shown here is derived from an EMBL/GenBank/DDBJ whole genome shotgun (WGS) entry which is preliminary data.</text>
</comment>
<evidence type="ECO:0000313" key="1">
    <source>
        <dbReference type="EMBL" id="MFD0802101.1"/>
    </source>
</evidence>
<protein>
    <submittedName>
        <fullName evidence="1">Uncharacterized protein</fullName>
    </submittedName>
</protein>